<protein>
    <submittedName>
        <fullName evidence="1">Uncharacterized protein</fullName>
    </submittedName>
</protein>
<evidence type="ECO:0000313" key="1">
    <source>
        <dbReference type="EMBL" id="NZA00857.1"/>
    </source>
</evidence>
<accession>A0A853IU71</accession>
<evidence type="ECO:0000313" key="2">
    <source>
        <dbReference type="Proteomes" id="UP000589716"/>
    </source>
</evidence>
<dbReference type="AlphaFoldDB" id="A0A853IU71"/>
<dbReference type="RefSeq" id="WP_180549392.1">
    <property type="nucleotide sequence ID" value="NZ_JACCKX010000001.1"/>
</dbReference>
<dbReference type="EMBL" id="JACCKX010000001">
    <property type="protein sequence ID" value="NZA00857.1"/>
    <property type="molecule type" value="Genomic_DNA"/>
</dbReference>
<organism evidence="1 2">
    <name type="scientific">Ottowia beijingensis</name>
    <dbReference type="NCBI Taxonomy" id="1207057"/>
    <lineage>
        <taxon>Bacteria</taxon>
        <taxon>Pseudomonadati</taxon>
        <taxon>Pseudomonadota</taxon>
        <taxon>Betaproteobacteria</taxon>
        <taxon>Burkholderiales</taxon>
        <taxon>Comamonadaceae</taxon>
        <taxon>Ottowia</taxon>
    </lineage>
</organism>
<keyword evidence="2" id="KW-1185">Reference proteome</keyword>
<name>A0A853IU71_9BURK</name>
<proteinExistence type="predicted"/>
<sequence>MHRGRRADWAPGAADVRPAARTCLNGPQSEAAAPPDLLAWLRAQSVADAAQALGLSRRTVYRLQGGYWPADARKVATAWAAYRGRTGRVESSWFLRRVRAGGVVLHAGRSWSGVGLQQHVGELVAVARMPDGALLAQTLELPAQRLPLEALP</sequence>
<dbReference type="Proteomes" id="UP000589716">
    <property type="component" value="Unassembled WGS sequence"/>
</dbReference>
<reference evidence="1 2" key="1">
    <citation type="submission" date="2020-07" db="EMBL/GenBank/DDBJ databases">
        <authorList>
            <person name="Maaloum M."/>
        </authorList>
    </citation>
    <scope>NUCLEOTIDE SEQUENCE [LARGE SCALE GENOMIC DNA]</scope>
    <source>
        <strain evidence="1 2">GCS-AN-3</strain>
    </source>
</reference>
<comment type="caution">
    <text evidence="1">The sequence shown here is derived from an EMBL/GenBank/DDBJ whole genome shotgun (WGS) entry which is preliminary data.</text>
</comment>
<gene>
    <name evidence="1" type="ORF">H0I39_01980</name>
</gene>